<dbReference type="PATRIC" id="fig|378806.16.peg.4936"/>
<dbReference type="InterPro" id="IPR013783">
    <property type="entry name" value="Ig-like_fold"/>
</dbReference>
<dbReference type="InterPro" id="IPR001434">
    <property type="entry name" value="OmcB-like_DUF11"/>
</dbReference>
<dbReference type="Pfam" id="PF20597">
    <property type="entry name" value="pAdhesive_15"/>
    <property type="match status" value="1"/>
</dbReference>
<organism evidence="4 6">
    <name type="scientific">Stigmatella aurantiaca (strain DW4/3-1)</name>
    <dbReference type="NCBI Taxonomy" id="378806"/>
    <lineage>
        <taxon>Bacteria</taxon>
        <taxon>Pseudomonadati</taxon>
        <taxon>Myxococcota</taxon>
        <taxon>Myxococcia</taxon>
        <taxon>Myxococcales</taxon>
        <taxon>Cystobacterineae</taxon>
        <taxon>Archangiaceae</taxon>
        <taxon>Stigmatella</taxon>
    </lineage>
</organism>
<reference evidence="4 6" key="1">
    <citation type="submission" date="2006-04" db="EMBL/GenBank/DDBJ databases">
        <authorList>
            <person name="Nierman W.C."/>
        </authorList>
    </citation>
    <scope>NUCLEOTIDE SEQUENCE [LARGE SCALE GENOMIC DNA]</scope>
    <source>
        <strain evidence="4 6">DW4/3-1</strain>
    </source>
</reference>
<dbReference type="NCBIfam" id="TIGR04215">
    <property type="entry name" value="choice_anch_A"/>
    <property type="match status" value="1"/>
</dbReference>
<reference evidence="3 5" key="2">
    <citation type="journal article" date="2011" name="Mol. Biol. Evol.">
        <title>Comparative genomic analysis of fruiting body formation in Myxococcales.</title>
        <authorList>
            <person name="Huntley S."/>
            <person name="Hamann N."/>
            <person name="Wegener-Feldbrugge S."/>
            <person name="Treuner-Lange A."/>
            <person name="Kube M."/>
            <person name="Reinhardt R."/>
            <person name="Klages S."/>
            <person name="Muller R."/>
            <person name="Ronning C.M."/>
            <person name="Nierman W.C."/>
            <person name="Sogaard-Andersen L."/>
        </authorList>
    </citation>
    <scope>NUCLEOTIDE SEQUENCE [LARGE SCALE GENOMIC DNA]</scope>
    <source>
        <strain evidence="3 5">DW4/3-1</strain>
    </source>
</reference>
<dbReference type="InterPro" id="IPR047589">
    <property type="entry name" value="DUF11_rpt"/>
</dbReference>
<sequence length="1252" mass="127956">MPQKLGSVGLATLVVVAVTLLLSGCTAEPNATDNSHQKQTLSHIEVPLIANGGFEDGSLSGWTVNVYANRRGLRAVPPASFFDLNLDAAVGLDLTSAVGGAQGTQIPAGLSASSQLRYPYHGQWSAVINSLGKDYNTNSLSQVFHTTNADVDPADGKIHLRFTLALVFEDPGHSDVEQPYFYVSVWNVSRNKQMSSSFAYSRQGGVPWQTDPETRVLYTNWRAFDLTPADEDFTIGDQLELTIVSAGCSQGGHFGHVYVDNFGAFLPGPSIAASAPSHANAGSDLTYTYLVKNAGPDMATNVIVEQPLPAKTTFVAVNAPGASCTTPAAGAVGTVSCNLGTLNPNASTTFSLTVKIDPGETSFVSNGTYTVRSDTASPLLGPLVETAITQDMVFADLVLTKSDGLAAVTWGQPLQYVIEVTNRGPSAVAGARVIDTLPAQLTGLSWTCTAVDGGSCATPSGTGSIDAEVDLPVNAKAIFTLSAAVVSGSGSGILSNQASVTVPSGMADNHLHNNQSTDTDSIGELFQVTVNKAPGFQGTGSVVTSPAAITCDGACTHATAQFMAGTLVSVTATADPGSTFMGWTGVCTGTVNPCNFVITGDTVLTAQFALVKGPDGNTCSSPEECLSGSCVDGVCCESACTEQCMACNVPGLEGTCSPVTGAPSGGRPACASDGSVCGGSCDGTSGHCSYPGAAVECRQASCAANVEIQAAFCDGGGACPAPTAAACTQFVCGATACLTQCTTFEDCLTGHYCSPQGECLFDVDLPVLQLPAPIVLEGTSPAGAVAVFSATATDAISGSLPVTCTPASGTTFALGTATVTCGAQDGHGNVASGAFTVTVVDTTPPVLQLLGASDTTLECGTPYLEQGAAASDICSGDLTASIVTTAGVNSAAVGTYSVHYEVADGVGLTASADRVVTVQDTLAPVIHMKPGPDVLACSGTPYQDPGATAEDVCSGDLSSNIVVSSNLDQSREGQYTVSYTVKDPAGHTSTAVRHLSVGSCCLNVRLGDYNLFLLEDYTGGHDIVGKVAAGGNITLTNFAVGSGLPDNGIANTLVAGGNLTLSRGAVWGDAWYGGTYSADPSVVYPRGRPRKGTPIQFAARFADLRNLSSRLHHLPANGRTSLEPWGGVMLNGTNPSLNVFEMNASALAGAKLFHIHAPAGSMAVVNIRGTAVTLAQFSFTFSGGIDQRGVLYNFVDATHIHARSIGIQGTMLAPYAHVTFSDGSWDGGLYAVSLTGNAEGHINPLNDYDSCP</sequence>
<accession>Q08ZD5</accession>
<dbReference type="Pfam" id="PF16403">
    <property type="entry name" value="Bact_surface_Ig-like"/>
    <property type="match status" value="2"/>
</dbReference>
<evidence type="ECO:0000313" key="6">
    <source>
        <dbReference type="Proteomes" id="UP000032702"/>
    </source>
</evidence>
<dbReference type="OrthoDB" id="5526874at2"/>
<evidence type="ECO:0000313" key="4">
    <source>
        <dbReference type="EMBL" id="EAU65832.1"/>
    </source>
</evidence>
<dbReference type="Proteomes" id="UP000032702">
    <property type="component" value="Unassembled WGS sequence"/>
</dbReference>
<dbReference type="PROSITE" id="PS50825">
    <property type="entry name" value="HYR"/>
    <property type="match status" value="1"/>
</dbReference>
<gene>
    <name evidence="3" type="ordered locus">STAUR_7591</name>
    <name evidence="4" type="ORF">STIAU_5710</name>
</gene>
<dbReference type="PANTHER" id="PTHR34819">
    <property type="entry name" value="LARGE CYSTEINE-RICH PERIPLASMIC PROTEIN OMCB"/>
    <property type="match status" value="1"/>
</dbReference>
<dbReference type="InterPro" id="IPR032179">
    <property type="entry name" value="Cry22Aa_Ig-like"/>
</dbReference>
<evidence type="ECO:0000313" key="5">
    <source>
        <dbReference type="Proteomes" id="UP000001351"/>
    </source>
</evidence>
<dbReference type="AlphaFoldDB" id="Q08ZD5"/>
<evidence type="ECO:0000313" key="3">
    <source>
        <dbReference type="EMBL" id="ADO75346.1"/>
    </source>
</evidence>
<name>Q08ZD5_STIAD</name>
<feature type="domain" description="HYR" evidence="2">
    <location>
        <begin position="761"/>
        <end position="841"/>
    </location>
</feature>
<evidence type="ECO:0000256" key="1">
    <source>
        <dbReference type="ARBA" id="ARBA00022737"/>
    </source>
</evidence>
<dbReference type="Proteomes" id="UP000001351">
    <property type="component" value="Chromosome"/>
</dbReference>
<dbReference type="InterPro" id="IPR044060">
    <property type="entry name" value="Bacterial_rp_domain"/>
</dbReference>
<dbReference type="InterPro" id="IPR026588">
    <property type="entry name" value="Choice_anch_A"/>
</dbReference>
<dbReference type="KEGG" id="sur:STAUR_7591"/>
<protein>
    <submittedName>
        <fullName evidence="4">Conserved repeat domain protein</fullName>
    </submittedName>
</protein>
<dbReference type="EMBL" id="AAMD01000070">
    <property type="protein sequence ID" value="EAU65832.1"/>
    <property type="molecule type" value="Genomic_DNA"/>
</dbReference>
<dbReference type="HOGENOM" id="CLU_267050_0_0_7"/>
<keyword evidence="1" id="KW-0677">Repeat</keyword>
<evidence type="ECO:0000259" key="2">
    <source>
        <dbReference type="PROSITE" id="PS50825"/>
    </source>
</evidence>
<dbReference type="Pfam" id="PF18998">
    <property type="entry name" value="Flg_new_2"/>
    <property type="match status" value="1"/>
</dbReference>
<dbReference type="STRING" id="378806.STAUR_7591"/>
<dbReference type="NCBIfam" id="TIGR01451">
    <property type="entry name" value="B_ant_repeat"/>
    <property type="match status" value="2"/>
</dbReference>
<dbReference type="eggNOG" id="COG1361">
    <property type="taxonomic scope" value="Bacteria"/>
</dbReference>
<dbReference type="Pfam" id="PF02494">
    <property type="entry name" value="HYR"/>
    <property type="match status" value="1"/>
</dbReference>
<dbReference type="Gene3D" id="2.60.40.10">
    <property type="entry name" value="Immunoglobulins"/>
    <property type="match status" value="2"/>
</dbReference>
<dbReference type="PROSITE" id="PS51257">
    <property type="entry name" value="PROKAR_LIPOPROTEIN"/>
    <property type="match status" value="1"/>
</dbReference>
<dbReference type="PANTHER" id="PTHR34819:SF5">
    <property type="entry name" value="CONSERVED REPEAT DOMAIN PROTEIN"/>
    <property type="match status" value="1"/>
</dbReference>
<dbReference type="EMBL" id="CP002271">
    <property type="protein sequence ID" value="ADO75346.1"/>
    <property type="molecule type" value="Genomic_DNA"/>
</dbReference>
<dbReference type="RefSeq" id="WP_002614809.1">
    <property type="nucleotide sequence ID" value="NC_014623.1"/>
</dbReference>
<dbReference type="InterPro" id="IPR051172">
    <property type="entry name" value="Chlamydia_OmcB"/>
</dbReference>
<dbReference type="InterPro" id="IPR003410">
    <property type="entry name" value="HYR_dom"/>
</dbReference>
<dbReference type="Pfam" id="PF01345">
    <property type="entry name" value="DUF11"/>
    <property type="match status" value="2"/>
</dbReference>
<proteinExistence type="predicted"/>
<keyword evidence="5" id="KW-1185">Reference proteome</keyword>